<dbReference type="AlphaFoldDB" id="A0A814P955"/>
<sequence>MMKEDLSADTEGRLLRNNLYDNTLTTPKIIPITTKHGYVSVTQQGLPNRTAIVTYHDLGHNSASQFHDFFAMPDMIPITAHFTIYHINAPGQEDIANPLPTASIYPTLDQLADTVNDVFDYLNIKSAIGFGVGLGANILVRFALKYSSKINGLILVNCSTRGVGWLEGFSLKWPTKDIPEQRWTESLLNYLIWHLIGSTSESTQYELANDLRDHLENNCNVRNVIKLLNSYLKRTAILIAQSNKKMKPSQSLQCSVINITGSSSPHKDDVIDTNNQCDSATTSYVEFSDCSGAVLDEKPAKLAESIRLFLQGLGYISHLSIPQYSISNRLAEQTADYKRQHGSFSKVPRRVSTQIDSGHYINDDPTDFEEELQSPTI</sequence>
<protein>
    <recommendedName>
        <fullName evidence="7">Protein NDRG3</fullName>
    </recommendedName>
</protein>
<dbReference type="Proteomes" id="UP000663877">
    <property type="component" value="Unassembled WGS sequence"/>
</dbReference>
<dbReference type="InterPro" id="IPR029058">
    <property type="entry name" value="AB_hydrolase_fold"/>
</dbReference>
<gene>
    <name evidence="3" type="ORF">BJG266_LOCUS21456</name>
    <name evidence="4" type="ORF">QVE165_LOCUS46232</name>
</gene>
<evidence type="ECO:0000313" key="3">
    <source>
        <dbReference type="EMBL" id="CAF1102966.1"/>
    </source>
</evidence>
<feature type="region of interest" description="Disordered" evidence="2">
    <location>
        <begin position="356"/>
        <end position="377"/>
    </location>
</feature>
<dbReference type="InterPro" id="IPR004142">
    <property type="entry name" value="NDRG"/>
</dbReference>
<accession>A0A814P955</accession>
<keyword evidence="5" id="KW-1185">Reference proteome</keyword>
<evidence type="ECO:0000256" key="1">
    <source>
        <dbReference type="ARBA" id="ARBA00005598"/>
    </source>
</evidence>
<dbReference type="PANTHER" id="PTHR11034">
    <property type="entry name" value="N-MYC DOWNSTREAM REGULATED"/>
    <property type="match status" value="1"/>
</dbReference>
<dbReference type="Gene3D" id="3.40.50.1820">
    <property type="entry name" value="alpha/beta hydrolase"/>
    <property type="match status" value="1"/>
</dbReference>
<comment type="similarity">
    <text evidence="1">Belongs to the NDRG family.</text>
</comment>
<feature type="compositionally biased region" description="Acidic residues" evidence="2">
    <location>
        <begin position="364"/>
        <end position="377"/>
    </location>
</feature>
<evidence type="ECO:0000313" key="4">
    <source>
        <dbReference type="EMBL" id="CAF1539786.1"/>
    </source>
</evidence>
<dbReference type="OrthoDB" id="741027at2759"/>
<proteinExistence type="inferred from homology"/>
<comment type="caution">
    <text evidence="3">The sequence shown here is derived from an EMBL/GenBank/DDBJ whole genome shotgun (WGS) entry which is preliminary data.</text>
</comment>
<reference evidence="3" key="1">
    <citation type="submission" date="2021-02" db="EMBL/GenBank/DDBJ databases">
        <authorList>
            <person name="Nowell W R."/>
        </authorList>
    </citation>
    <scope>NUCLEOTIDE SEQUENCE</scope>
</reference>
<evidence type="ECO:0000313" key="6">
    <source>
        <dbReference type="Proteomes" id="UP000663877"/>
    </source>
</evidence>
<evidence type="ECO:0008006" key="7">
    <source>
        <dbReference type="Google" id="ProtNLM"/>
    </source>
</evidence>
<organism evidence="3 6">
    <name type="scientific">Adineta steineri</name>
    <dbReference type="NCBI Taxonomy" id="433720"/>
    <lineage>
        <taxon>Eukaryota</taxon>
        <taxon>Metazoa</taxon>
        <taxon>Spiralia</taxon>
        <taxon>Gnathifera</taxon>
        <taxon>Rotifera</taxon>
        <taxon>Eurotatoria</taxon>
        <taxon>Bdelloidea</taxon>
        <taxon>Adinetida</taxon>
        <taxon>Adinetidae</taxon>
        <taxon>Adineta</taxon>
    </lineage>
</organism>
<dbReference type="EMBL" id="CAJNOM010000679">
    <property type="protein sequence ID" value="CAF1539786.1"/>
    <property type="molecule type" value="Genomic_DNA"/>
</dbReference>
<name>A0A814P955_9BILA</name>
<dbReference type="EMBL" id="CAJNOI010000128">
    <property type="protein sequence ID" value="CAF1102966.1"/>
    <property type="molecule type" value="Genomic_DNA"/>
</dbReference>
<dbReference type="SUPFAM" id="SSF53474">
    <property type="entry name" value="alpha/beta-Hydrolases"/>
    <property type="match status" value="1"/>
</dbReference>
<evidence type="ECO:0000256" key="2">
    <source>
        <dbReference type="SAM" id="MobiDB-lite"/>
    </source>
</evidence>
<dbReference type="Pfam" id="PF03096">
    <property type="entry name" value="Ndr"/>
    <property type="match status" value="1"/>
</dbReference>
<evidence type="ECO:0000313" key="5">
    <source>
        <dbReference type="Proteomes" id="UP000663832"/>
    </source>
</evidence>
<dbReference type="Proteomes" id="UP000663832">
    <property type="component" value="Unassembled WGS sequence"/>
</dbReference>